<dbReference type="GeneID" id="10971155"/>
<accession>F8TU74</accession>
<reference evidence="1 2" key="4">
    <citation type="journal article" date="1996" name="Virology">
        <title>Analysis of 76 kb of the chlorella virus PBCV-1 330-kb genome: map positions 182 to 258.</title>
        <authorList>
            <person name="Kutish G.F."/>
            <person name="Li Y."/>
            <person name="Lu Z."/>
            <person name="Furuta M."/>
            <person name="Rock D.L."/>
            <person name="Van Etten J.L."/>
        </authorList>
    </citation>
    <scope>NUCLEOTIDE SEQUENCE [LARGE SCALE GENOMIC DNA]</scope>
</reference>
<evidence type="ECO:0000313" key="1">
    <source>
        <dbReference type="EMBL" id="AEI70135.1"/>
    </source>
</evidence>
<dbReference type="Proteomes" id="UP000000862">
    <property type="component" value="Segment"/>
</dbReference>
<name>F8TU74_PBCV1</name>
<sequence length="45" mass="5526">MISVFRRFHIKERKVIGYFFYITGTKNVSDRRTERRTRTVSTERS</sequence>
<reference evidence="1 2" key="5">
    <citation type="journal article" date="1997" name="Virology">
        <title>Analysis of 74 kb of DNA located at the right end of the 330-kb chlorella virus PBCV-1 genome.</title>
        <authorList>
            <person name="Li Y."/>
            <person name="Lu Z."/>
            <person name="Sun L."/>
            <person name="Ropp S."/>
            <person name="Kutish G.F."/>
            <person name="Rock D.L."/>
            <person name="Van Etten J.L."/>
        </authorList>
    </citation>
    <scope>NUCLEOTIDE SEQUENCE [LARGE SCALE GENOMIC DNA]</scope>
</reference>
<dbReference type="EMBL" id="JF411744">
    <property type="protein sequence ID" value="AEI70135.1"/>
    <property type="molecule type" value="Genomic_DNA"/>
</dbReference>
<reference evidence="1 2" key="2">
    <citation type="journal article" date="1995" name="Virology">
        <title>Analysis of 43 kb of the Chlorella virus PBCV-1 330-kb genome: map positions 45 to 88.</title>
        <authorList>
            <person name="Li Y."/>
            <person name="Lu Z."/>
            <person name="Burbank D.E."/>
            <person name="Kutish G.F."/>
            <person name="Rock D.L."/>
            <person name="Van Etten J.L."/>
        </authorList>
    </citation>
    <scope>NUCLEOTIDE SEQUENCE [LARGE SCALE GENOMIC DNA]</scope>
</reference>
<organism evidence="1 2">
    <name type="scientific">Paramecium bursaria Chlorella virus 1</name>
    <name type="common">PBCV-1</name>
    <dbReference type="NCBI Taxonomy" id="10506"/>
    <lineage>
        <taxon>Viruses</taxon>
        <taxon>Varidnaviria</taxon>
        <taxon>Bamfordvirae</taxon>
        <taxon>Nucleocytoviricota</taxon>
        <taxon>Megaviricetes</taxon>
        <taxon>Algavirales</taxon>
        <taxon>Phycodnaviridae</taxon>
        <taxon>Chlorovirus</taxon>
        <taxon>Chlorovirus vanettense</taxon>
    </lineage>
</organism>
<dbReference type="KEGG" id="vg:10971155"/>
<reference evidence="1 2" key="1">
    <citation type="journal article" date="1995" name="Virology">
        <title>Analysis of 45 kb of DNA located at the left end of the chlorella virus PBCV-1 genome.</title>
        <authorList>
            <person name="Lu Z."/>
            <person name="Li Y."/>
            <person name="Zhang Y."/>
            <person name="Kutish G.F."/>
            <person name="Rock D.L."/>
            <person name="Van Etten J.L."/>
        </authorList>
    </citation>
    <scope>NUCLEOTIDE SEQUENCE [LARGE SCALE GENOMIC DNA]</scope>
</reference>
<organismHost>
    <name type="scientific">Chlorella</name>
    <dbReference type="NCBI Taxonomy" id="3071"/>
</organismHost>
<reference evidence="1 2" key="3">
    <citation type="journal article" date="1996" name="Virology">
        <title>Analysis of 94 kb of the chlorella virus PBCV-1 330-kb genome: map positions 88 to 182.</title>
        <authorList>
            <person name="Lu Z."/>
            <person name="Li Y."/>
            <person name="Que Q."/>
            <person name="Kutish G.F."/>
            <person name="Rock D.L."/>
            <person name="Van Etten J.L."/>
        </authorList>
    </citation>
    <scope>NUCLEOTIDE SEQUENCE [LARGE SCALE GENOMIC DNA]</scope>
</reference>
<evidence type="ECO:0000313" key="2">
    <source>
        <dbReference type="Proteomes" id="UP000000862"/>
    </source>
</evidence>
<reference evidence="1 2" key="7">
    <citation type="journal article" date="2000" name="Virology">
        <title>Characterization of a beta-1,3-glucanase encoded by chlorella virus PBCV-1.</title>
        <authorList>
            <person name="Sun L."/>
            <person name="Gurnon J.R."/>
            <person name="Adams B.J."/>
            <person name="Graves M.V."/>
            <person name="Van Etten J.L."/>
        </authorList>
    </citation>
    <scope>NUCLEOTIDE SEQUENCE [LARGE SCALE GENOMIC DNA]</scope>
</reference>
<dbReference type="RefSeq" id="YP_004678990.1">
    <property type="nucleotide sequence ID" value="NC_000852.5"/>
</dbReference>
<protein>
    <submittedName>
        <fullName evidence="1">Uncharacterized protein</fullName>
    </submittedName>
</protein>
<proteinExistence type="predicted"/>
<reference evidence="1 2" key="8">
    <citation type="journal article" date="2010" name="J. Virol.">
        <title>Microarray analysis of Paramecium bursaria chlorella virus 1 transcription.</title>
        <authorList>
            <person name="Yanai-Balser G.M."/>
            <person name="Duncan G.A."/>
            <person name="Eudy J.D."/>
            <person name="Wang D."/>
            <person name="Li X."/>
            <person name="Agarkova I.V."/>
            <person name="Dunigan D.D."/>
            <person name="Van Etten J.L."/>
        </authorList>
    </citation>
    <scope>NUCLEOTIDE SEQUENCE [LARGE SCALE GENOMIC DNA]</scope>
</reference>
<reference evidence="1 2" key="6">
    <citation type="journal article" date="1999" name="Virology">
        <title>Chlorella virus PBCV-1 encodes a functional homospermidine synthase.</title>
        <authorList>
            <person name="Kaiser A."/>
            <person name="Vollmert M."/>
            <person name="Tholl D."/>
            <person name="Graves M.V."/>
            <person name="Gurnon J.R."/>
            <person name="Xing W."/>
            <person name="Lisec A.D."/>
            <person name="Nickerson K.W."/>
            <person name="Van Etten J.L."/>
        </authorList>
    </citation>
    <scope>NUCLEOTIDE SEQUENCE [LARGE SCALE GENOMIC DNA]</scope>
</reference>
<keyword evidence="2" id="KW-1185">Reference proteome</keyword>
<gene>
    <name evidence="1" type="primary">a627aR</name>
</gene>